<evidence type="ECO:0000256" key="4">
    <source>
        <dbReference type="ARBA" id="ARBA00023163"/>
    </source>
</evidence>
<comment type="similarity">
    <text evidence="1">Belongs to the LysR transcriptional regulatory family.</text>
</comment>
<dbReference type="PANTHER" id="PTHR30346">
    <property type="entry name" value="TRANSCRIPTIONAL DUAL REGULATOR HCAR-RELATED"/>
    <property type="match status" value="1"/>
</dbReference>
<protein>
    <submittedName>
        <fullName evidence="6">LysR family transcriptional regulator</fullName>
    </submittedName>
</protein>
<dbReference type="GO" id="GO:0003677">
    <property type="term" value="F:DNA binding"/>
    <property type="evidence" value="ECO:0007669"/>
    <property type="project" value="UniProtKB-KW"/>
</dbReference>
<dbReference type="PROSITE" id="PS50931">
    <property type="entry name" value="HTH_LYSR"/>
    <property type="match status" value="1"/>
</dbReference>
<feature type="domain" description="HTH lysR-type" evidence="5">
    <location>
        <begin position="1"/>
        <end position="58"/>
    </location>
</feature>
<accession>A0A842JGH8</accession>
<reference evidence="6 7" key="1">
    <citation type="submission" date="2020-08" db="EMBL/GenBank/DDBJ databases">
        <authorList>
            <person name="Liu C."/>
            <person name="Sun Q."/>
        </authorList>
    </citation>
    <scope>NUCLEOTIDE SEQUENCE [LARGE SCALE GENOMIC DNA]</scope>
    <source>
        <strain evidence="6 7">N22</strain>
    </source>
</reference>
<keyword evidence="3" id="KW-0238">DNA-binding</keyword>
<dbReference type="Pfam" id="PF00126">
    <property type="entry name" value="HTH_1"/>
    <property type="match status" value="1"/>
</dbReference>
<comment type="caution">
    <text evidence="6">The sequence shown here is derived from an EMBL/GenBank/DDBJ whole genome shotgun (WGS) entry which is preliminary data.</text>
</comment>
<dbReference type="RefSeq" id="WP_185904898.1">
    <property type="nucleotide sequence ID" value="NZ_JACMSE010000003.1"/>
</dbReference>
<keyword evidence="7" id="KW-1185">Reference proteome</keyword>
<dbReference type="SUPFAM" id="SSF53850">
    <property type="entry name" value="Periplasmic binding protein-like II"/>
    <property type="match status" value="1"/>
</dbReference>
<dbReference type="GO" id="GO:0003700">
    <property type="term" value="F:DNA-binding transcription factor activity"/>
    <property type="evidence" value="ECO:0007669"/>
    <property type="project" value="InterPro"/>
</dbReference>
<keyword evidence="4" id="KW-0804">Transcription</keyword>
<evidence type="ECO:0000313" key="6">
    <source>
        <dbReference type="EMBL" id="MBC2889008.1"/>
    </source>
</evidence>
<evidence type="ECO:0000256" key="2">
    <source>
        <dbReference type="ARBA" id="ARBA00023015"/>
    </source>
</evidence>
<dbReference type="Proteomes" id="UP000587396">
    <property type="component" value="Unassembled WGS sequence"/>
</dbReference>
<keyword evidence="2" id="KW-0805">Transcription regulation</keyword>
<dbReference type="InterPro" id="IPR000847">
    <property type="entry name" value="LysR_HTH_N"/>
</dbReference>
<dbReference type="Gene3D" id="3.40.190.10">
    <property type="entry name" value="Periplasmic binding protein-like II"/>
    <property type="match status" value="2"/>
</dbReference>
<evidence type="ECO:0000256" key="3">
    <source>
        <dbReference type="ARBA" id="ARBA00023125"/>
    </source>
</evidence>
<name>A0A842JGH8_9ACTN</name>
<dbReference type="PRINTS" id="PR00039">
    <property type="entry name" value="HTHLYSR"/>
</dbReference>
<dbReference type="Pfam" id="PF03466">
    <property type="entry name" value="LysR_substrate"/>
    <property type="match status" value="1"/>
</dbReference>
<dbReference type="Gene3D" id="1.10.10.10">
    <property type="entry name" value="Winged helix-like DNA-binding domain superfamily/Winged helix DNA-binding domain"/>
    <property type="match status" value="1"/>
</dbReference>
<evidence type="ECO:0000256" key="1">
    <source>
        <dbReference type="ARBA" id="ARBA00009437"/>
    </source>
</evidence>
<dbReference type="AlphaFoldDB" id="A0A842JGH8"/>
<gene>
    <name evidence="6" type="ORF">H7313_06550</name>
</gene>
<evidence type="ECO:0000313" key="7">
    <source>
        <dbReference type="Proteomes" id="UP000587396"/>
    </source>
</evidence>
<dbReference type="InterPro" id="IPR036388">
    <property type="entry name" value="WH-like_DNA-bd_sf"/>
</dbReference>
<proteinExistence type="inferred from homology"/>
<dbReference type="EMBL" id="JACMSE010000003">
    <property type="protein sequence ID" value="MBC2889008.1"/>
    <property type="molecule type" value="Genomic_DNA"/>
</dbReference>
<dbReference type="InterPro" id="IPR005119">
    <property type="entry name" value="LysR_subst-bd"/>
</dbReference>
<evidence type="ECO:0000259" key="5">
    <source>
        <dbReference type="PROSITE" id="PS50931"/>
    </source>
</evidence>
<dbReference type="PANTHER" id="PTHR30346:SF28">
    <property type="entry name" value="HTH-TYPE TRANSCRIPTIONAL REGULATOR CYNR"/>
    <property type="match status" value="1"/>
</dbReference>
<organism evidence="6 7">
    <name type="scientific">Gordonibacter massiliensis</name>
    <name type="common">ex Traore et al. 2017</name>
    <dbReference type="NCBI Taxonomy" id="1841863"/>
    <lineage>
        <taxon>Bacteria</taxon>
        <taxon>Bacillati</taxon>
        <taxon>Actinomycetota</taxon>
        <taxon>Coriobacteriia</taxon>
        <taxon>Eggerthellales</taxon>
        <taxon>Eggerthellaceae</taxon>
        <taxon>Gordonibacter</taxon>
    </lineage>
</organism>
<dbReference type="InterPro" id="IPR036390">
    <property type="entry name" value="WH_DNA-bd_sf"/>
</dbReference>
<dbReference type="GO" id="GO:0032993">
    <property type="term" value="C:protein-DNA complex"/>
    <property type="evidence" value="ECO:0007669"/>
    <property type="project" value="TreeGrafter"/>
</dbReference>
<sequence>MDVRIIYEFVELAKNLNFTETARLLNMSQPTLSKHINALEKELRLSLFDRSGSSMRLTTAGASLLSYAYKLIEAQMAFSERAKELRVAPSVHLSIGGLVNEEMVTRALSCILAELGPVYGFSFLETKPCRHQLPREILEEGGCDIVFDYLSESDVSDDDEIGVVQLGSCTWVALMSSSHRLAQRESIALSQLRDETLIKIEGSHVSDAWRYIEEACRSRGFKPKTRRHYSMKETDLLTTAASIRDDVLIMGTNFTKRVGMGIAPFCVQVPITDDDAFFPISAAYRLDNANPVLDEALEVLCASVERK</sequence>
<dbReference type="SUPFAM" id="SSF46785">
    <property type="entry name" value="Winged helix' DNA-binding domain"/>
    <property type="match status" value="1"/>
</dbReference>